<dbReference type="SUPFAM" id="SSF52540">
    <property type="entry name" value="P-loop containing nucleoside triphosphate hydrolases"/>
    <property type="match status" value="1"/>
</dbReference>
<keyword evidence="1" id="KW-0282">Flagellum</keyword>
<dbReference type="RefSeq" id="WP_076601340.1">
    <property type="nucleotide sequence ID" value="NZ_FTMD01000003.1"/>
</dbReference>
<sequence>MIDPREDQAAGLRRLFRRAPPTVVALYATGRRRAHAALQAAHRIAGHSQRVLLLDEVQGEDSLAGVLGLPAGGDLLSVLGGRSSVRELVQPVPGLLGRVPVAACALALPLLDDERRDCVLDALRTLQRPASFILIHSACESAADPSPFALAAPRRLVVAEASRSGATDAYQVIKGLAVAGAGSLHVAVCGARGRADAAAFFRSLNELVRRHVGVPLAWLGELERDELATGLGRSAAEASPRDAEAAFLRRLAAFGNAQAGAAAMRGRQAWD</sequence>
<gene>
    <name evidence="1" type="ORF">SAMN05421829_103373</name>
</gene>
<dbReference type="AlphaFoldDB" id="A0A1N6RVL4"/>
<name>A0A1N6RVL4_9RHOO</name>
<reference evidence="2" key="1">
    <citation type="submission" date="2017-01" db="EMBL/GenBank/DDBJ databases">
        <authorList>
            <person name="Varghese N."/>
            <person name="Submissions S."/>
        </authorList>
    </citation>
    <scope>NUCLEOTIDE SEQUENCE [LARGE SCALE GENOMIC DNA]</scope>
    <source>
        <strain evidence="2">ATCC 51758</strain>
    </source>
</reference>
<dbReference type="STRING" id="34027.SAMN05421829_103373"/>
<accession>A0A1N6RVL4</accession>
<keyword evidence="1" id="KW-0969">Cilium</keyword>
<dbReference type="EMBL" id="FTMD01000003">
    <property type="protein sequence ID" value="SIQ32776.1"/>
    <property type="molecule type" value="Genomic_DNA"/>
</dbReference>
<dbReference type="OrthoDB" id="5296586at2"/>
<keyword evidence="1" id="KW-0966">Cell projection</keyword>
<proteinExistence type="predicted"/>
<dbReference type="Proteomes" id="UP000186819">
    <property type="component" value="Unassembled WGS sequence"/>
</dbReference>
<dbReference type="Gene3D" id="3.40.50.300">
    <property type="entry name" value="P-loop containing nucleotide triphosphate hydrolases"/>
    <property type="match status" value="1"/>
</dbReference>
<keyword evidence="2" id="KW-1185">Reference proteome</keyword>
<dbReference type="InterPro" id="IPR027417">
    <property type="entry name" value="P-loop_NTPase"/>
</dbReference>
<organism evidence="1 2">
    <name type="scientific">Aromatoleum tolulyticum</name>
    <dbReference type="NCBI Taxonomy" id="34027"/>
    <lineage>
        <taxon>Bacteria</taxon>
        <taxon>Pseudomonadati</taxon>
        <taxon>Pseudomonadota</taxon>
        <taxon>Betaproteobacteria</taxon>
        <taxon>Rhodocyclales</taxon>
        <taxon>Rhodocyclaceae</taxon>
        <taxon>Aromatoleum</taxon>
    </lineage>
</organism>
<evidence type="ECO:0000313" key="2">
    <source>
        <dbReference type="Proteomes" id="UP000186819"/>
    </source>
</evidence>
<evidence type="ECO:0000313" key="1">
    <source>
        <dbReference type="EMBL" id="SIQ32776.1"/>
    </source>
</evidence>
<protein>
    <submittedName>
        <fullName evidence="1">Flagellar biosynthesis protein FlhG</fullName>
    </submittedName>
</protein>